<sequence length="246" mass="27483">MIRKLVILHTLLLLVSTIYGVNDKIYSQGSSSVDTLAQFLSQGNGALGEELVYEFATIYIEESKIEGINWDIAFVQMCLETGFLRYGGLVESGQNNFCGLGSFDNKQGASFPTIREGVRAHIQHLKAYSSTEDLNRELLDPRFHFVERGSALDVHDLTGRWATDPKYGIKLVSLLQRVSLIERTQLVLNAEVPMGYQEVSEPKVMVVSDIIEVKPVIKDVVETVFEGIIDENIVEDGIEEKGGWLK</sequence>
<evidence type="ECO:0000259" key="1">
    <source>
        <dbReference type="Pfam" id="PF01832"/>
    </source>
</evidence>
<dbReference type="GO" id="GO:0004040">
    <property type="term" value="F:amidase activity"/>
    <property type="evidence" value="ECO:0007669"/>
    <property type="project" value="InterPro"/>
</dbReference>
<dbReference type="EMBL" id="CP035807">
    <property type="protein sequence ID" value="QEN05459.1"/>
    <property type="molecule type" value="Genomic_DNA"/>
</dbReference>
<dbReference type="Proteomes" id="UP000323824">
    <property type="component" value="Chromosome"/>
</dbReference>
<dbReference type="KEGG" id="sper:EW093_12290"/>
<gene>
    <name evidence="2" type="ORF">EW093_12290</name>
</gene>
<name>A0A5C1QEM7_9SPIO</name>
<protein>
    <recommendedName>
        <fullName evidence="1">Mannosyl-glycoprotein endo-beta-N-acetylglucosamidase-like domain-containing protein</fullName>
    </recommendedName>
</protein>
<dbReference type="Pfam" id="PF01832">
    <property type="entry name" value="Glucosaminidase"/>
    <property type="match status" value="1"/>
</dbReference>
<keyword evidence="3" id="KW-1185">Reference proteome</keyword>
<evidence type="ECO:0000313" key="3">
    <source>
        <dbReference type="Proteomes" id="UP000323824"/>
    </source>
</evidence>
<dbReference type="InterPro" id="IPR002901">
    <property type="entry name" value="MGlyc_endo_b_GlcNAc-like_dom"/>
</dbReference>
<evidence type="ECO:0000313" key="2">
    <source>
        <dbReference type="EMBL" id="QEN05459.1"/>
    </source>
</evidence>
<dbReference type="RefSeq" id="WP_149568697.1">
    <property type="nucleotide sequence ID" value="NZ_CP035807.1"/>
</dbReference>
<feature type="domain" description="Mannosyl-glycoprotein endo-beta-N-acetylglucosamidase-like" evidence="1">
    <location>
        <begin position="57"/>
        <end position="179"/>
    </location>
</feature>
<reference evidence="2 3" key="2">
    <citation type="submission" date="2019-09" db="EMBL/GenBank/DDBJ databases">
        <title>Complete Genome Sequence and Methylome Analysis of free living Spirochaetas.</title>
        <authorList>
            <person name="Leshcheva N."/>
            <person name="Mikheeva N."/>
        </authorList>
    </citation>
    <scope>NUCLEOTIDE SEQUENCE [LARGE SCALE GENOMIC DNA]</scope>
    <source>
        <strain evidence="2 3">P</strain>
    </source>
</reference>
<proteinExistence type="predicted"/>
<organism evidence="2 3">
    <name type="scientific">Thiospirochaeta perfilievii</name>
    <dbReference type="NCBI Taxonomy" id="252967"/>
    <lineage>
        <taxon>Bacteria</taxon>
        <taxon>Pseudomonadati</taxon>
        <taxon>Spirochaetota</taxon>
        <taxon>Spirochaetia</taxon>
        <taxon>Spirochaetales</taxon>
        <taxon>Spirochaetaceae</taxon>
        <taxon>Thiospirochaeta</taxon>
    </lineage>
</organism>
<dbReference type="AlphaFoldDB" id="A0A5C1QEM7"/>
<dbReference type="OrthoDB" id="9763643at2"/>
<dbReference type="Gene3D" id="1.10.530.10">
    <property type="match status" value="1"/>
</dbReference>
<reference evidence="2 3" key="1">
    <citation type="submission" date="2019-02" db="EMBL/GenBank/DDBJ databases">
        <authorList>
            <person name="Fomenkov A."/>
            <person name="Dubinina G."/>
            <person name="Grabovich M."/>
            <person name="Vincze T."/>
            <person name="Roberts R.J."/>
        </authorList>
    </citation>
    <scope>NUCLEOTIDE SEQUENCE [LARGE SCALE GENOMIC DNA]</scope>
    <source>
        <strain evidence="2 3">P</strain>
    </source>
</reference>
<accession>A0A5C1QEM7</accession>